<organism evidence="2 3">
    <name type="scientific">Araneus ventricosus</name>
    <name type="common">Orbweaver spider</name>
    <name type="synonym">Epeira ventricosa</name>
    <dbReference type="NCBI Taxonomy" id="182803"/>
    <lineage>
        <taxon>Eukaryota</taxon>
        <taxon>Metazoa</taxon>
        <taxon>Ecdysozoa</taxon>
        <taxon>Arthropoda</taxon>
        <taxon>Chelicerata</taxon>
        <taxon>Arachnida</taxon>
        <taxon>Araneae</taxon>
        <taxon>Araneomorphae</taxon>
        <taxon>Entelegynae</taxon>
        <taxon>Araneoidea</taxon>
        <taxon>Araneidae</taxon>
        <taxon>Araneus</taxon>
    </lineage>
</organism>
<name>A0A4Y2U816_ARAVE</name>
<evidence type="ECO:0000313" key="3">
    <source>
        <dbReference type="Proteomes" id="UP000499080"/>
    </source>
</evidence>
<accession>A0A4Y2U816</accession>
<comment type="caution">
    <text evidence="2">The sequence shown here is derived from an EMBL/GenBank/DDBJ whole genome shotgun (WGS) entry which is preliminary data.</text>
</comment>
<proteinExistence type="predicted"/>
<sequence length="125" mass="14416">MMNYLHDEKKHMLSSTLSSQPELLIPKRTHPRSSRPVRSPGDTIQNSFYGQRFRTEFCMRPFSSTAQRELNKMASCSTTSLRLQELAAKGCHNLARLTFSMLKINKIRDCRYIKSKCSGDDERAL</sequence>
<gene>
    <name evidence="2" type="ORF">AVEN_188463_1</name>
</gene>
<evidence type="ECO:0000256" key="1">
    <source>
        <dbReference type="SAM" id="MobiDB-lite"/>
    </source>
</evidence>
<protein>
    <submittedName>
        <fullName evidence="2">Uncharacterized protein</fullName>
    </submittedName>
</protein>
<evidence type="ECO:0000313" key="2">
    <source>
        <dbReference type="EMBL" id="GBO07836.1"/>
    </source>
</evidence>
<feature type="compositionally biased region" description="Basic and acidic residues" evidence="1">
    <location>
        <begin position="1"/>
        <end position="11"/>
    </location>
</feature>
<dbReference type="AlphaFoldDB" id="A0A4Y2U816"/>
<dbReference type="Proteomes" id="UP000499080">
    <property type="component" value="Unassembled WGS sequence"/>
</dbReference>
<dbReference type="EMBL" id="BGPR01033771">
    <property type="protein sequence ID" value="GBO07836.1"/>
    <property type="molecule type" value="Genomic_DNA"/>
</dbReference>
<reference evidence="2 3" key="1">
    <citation type="journal article" date="2019" name="Sci. Rep.">
        <title>Orb-weaving spider Araneus ventricosus genome elucidates the spidroin gene catalogue.</title>
        <authorList>
            <person name="Kono N."/>
            <person name="Nakamura H."/>
            <person name="Ohtoshi R."/>
            <person name="Moran D.A.P."/>
            <person name="Shinohara A."/>
            <person name="Yoshida Y."/>
            <person name="Fujiwara M."/>
            <person name="Mori M."/>
            <person name="Tomita M."/>
            <person name="Arakawa K."/>
        </authorList>
    </citation>
    <scope>NUCLEOTIDE SEQUENCE [LARGE SCALE GENOMIC DNA]</scope>
</reference>
<feature type="region of interest" description="Disordered" evidence="1">
    <location>
        <begin position="1"/>
        <end position="45"/>
    </location>
</feature>
<keyword evidence="3" id="KW-1185">Reference proteome</keyword>